<dbReference type="Proteomes" id="UP001232148">
    <property type="component" value="Unassembled WGS sequence"/>
</dbReference>
<name>A0AAD9HHB1_9PEZI</name>
<sequence length="137" mass="15316">MLRERDIAEAQQGRCCWTLRSNQPVLCWLACGVFCLSSCCLRMHTYGTCMHTYIHTCIHRLLLCVGTLVVVEAESCMGTKTRQLVTHSPPLFLHGVRSTYDVSLFVIVRSSLISARLRLFPGVRSRVLASPPPVPAL</sequence>
<dbReference type="EMBL" id="MU842885">
    <property type="protein sequence ID" value="KAK2027982.1"/>
    <property type="molecule type" value="Genomic_DNA"/>
</dbReference>
<gene>
    <name evidence="1" type="ORF">LX32DRAFT_415055</name>
</gene>
<comment type="caution">
    <text evidence="1">The sequence shown here is derived from an EMBL/GenBank/DDBJ whole genome shotgun (WGS) entry which is preliminary data.</text>
</comment>
<dbReference type="AlphaFoldDB" id="A0AAD9HHB1"/>
<organism evidence="1 2">
    <name type="scientific">Colletotrichum zoysiae</name>
    <dbReference type="NCBI Taxonomy" id="1216348"/>
    <lineage>
        <taxon>Eukaryota</taxon>
        <taxon>Fungi</taxon>
        <taxon>Dikarya</taxon>
        <taxon>Ascomycota</taxon>
        <taxon>Pezizomycotina</taxon>
        <taxon>Sordariomycetes</taxon>
        <taxon>Hypocreomycetidae</taxon>
        <taxon>Glomerellales</taxon>
        <taxon>Glomerellaceae</taxon>
        <taxon>Colletotrichum</taxon>
        <taxon>Colletotrichum graminicola species complex</taxon>
    </lineage>
</organism>
<reference evidence="1" key="1">
    <citation type="submission" date="2021-06" db="EMBL/GenBank/DDBJ databases">
        <title>Comparative genomics, transcriptomics and evolutionary studies reveal genomic signatures of adaptation to plant cell wall in hemibiotrophic fungi.</title>
        <authorList>
            <consortium name="DOE Joint Genome Institute"/>
            <person name="Baroncelli R."/>
            <person name="Diaz J.F."/>
            <person name="Benocci T."/>
            <person name="Peng M."/>
            <person name="Battaglia E."/>
            <person name="Haridas S."/>
            <person name="Andreopoulos W."/>
            <person name="Labutti K."/>
            <person name="Pangilinan J."/>
            <person name="Floch G.L."/>
            <person name="Makela M.R."/>
            <person name="Henrissat B."/>
            <person name="Grigoriev I.V."/>
            <person name="Crouch J.A."/>
            <person name="De Vries R.P."/>
            <person name="Sukno S.A."/>
            <person name="Thon M.R."/>
        </authorList>
    </citation>
    <scope>NUCLEOTIDE SEQUENCE</scope>
    <source>
        <strain evidence="1">MAFF235873</strain>
    </source>
</reference>
<protein>
    <submittedName>
        <fullName evidence="1">Uncharacterized protein</fullName>
    </submittedName>
</protein>
<evidence type="ECO:0000313" key="1">
    <source>
        <dbReference type="EMBL" id="KAK2027982.1"/>
    </source>
</evidence>
<keyword evidence="2" id="KW-1185">Reference proteome</keyword>
<evidence type="ECO:0000313" key="2">
    <source>
        <dbReference type="Proteomes" id="UP001232148"/>
    </source>
</evidence>
<proteinExistence type="predicted"/>
<accession>A0AAD9HHB1</accession>